<evidence type="ECO:0000313" key="1">
    <source>
        <dbReference type="EMBL" id="BDV33352.1"/>
    </source>
</evidence>
<sequence length="53" mass="6094">MTHLKRLLFANRVKRRMTRRADDPSDVFKTFVQVLMRMHARGSAAHPASGEKA</sequence>
<reference evidence="1 2" key="1">
    <citation type="journal article" date="2023" name="Int. J. Syst. Evol. Microbiol.">
        <title>Methylocystis iwaonis sp. nov., a type II methane-oxidizing bacterium from surface soil of a rice paddy field in Japan, and emended description of the genus Methylocystis (ex Whittenbury et al. 1970) Bowman et al. 1993.</title>
        <authorList>
            <person name="Kaise H."/>
            <person name="Sawadogo J.B."/>
            <person name="Alam M.S."/>
            <person name="Ueno C."/>
            <person name="Dianou D."/>
            <person name="Shinjo R."/>
            <person name="Asakawa S."/>
        </authorList>
    </citation>
    <scope>NUCLEOTIDE SEQUENCE [LARGE SCALE GENOMIC DNA]</scope>
    <source>
        <strain evidence="1 2">SS37A-Re</strain>
    </source>
</reference>
<protein>
    <submittedName>
        <fullName evidence="1">Uncharacterized protein</fullName>
    </submittedName>
</protein>
<gene>
    <name evidence="1" type="ORF">SS37A_08810</name>
</gene>
<organism evidence="1 2">
    <name type="scientific">Methylocystis iwaonis</name>
    <dbReference type="NCBI Taxonomy" id="2885079"/>
    <lineage>
        <taxon>Bacteria</taxon>
        <taxon>Pseudomonadati</taxon>
        <taxon>Pseudomonadota</taxon>
        <taxon>Alphaproteobacteria</taxon>
        <taxon>Hyphomicrobiales</taxon>
        <taxon>Methylocystaceae</taxon>
        <taxon>Methylocystis</taxon>
    </lineage>
</organism>
<dbReference type="Proteomes" id="UP001317629">
    <property type="component" value="Chromosome"/>
</dbReference>
<evidence type="ECO:0000313" key="2">
    <source>
        <dbReference type="Proteomes" id="UP001317629"/>
    </source>
</evidence>
<proteinExistence type="predicted"/>
<dbReference type="RefSeq" id="WP_281930747.1">
    <property type="nucleotide sequence ID" value="NZ_AP027142.1"/>
</dbReference>
<dbReference type="EMBL" id="AP027142">
    <property type="protein sequence ID" value="BDV33352.1"/>
    <property type="molecule type" value="Genomic_DNA"/>
</dbReference>
<accession>A0ABM8E602</accession>
<keyword evidence="2" id="KW-1185">Reference proteome</keyword>
<name>A0ABM8E602_9HYPH</name>